<dbReference type="RefSeq" id="XP_049178630.1">
    <property type="nucleotide sequence ID" value="XM_049325774.1"/>
</dbReference>
<dbReference type="Proteomes" id="UP001202479">
    <property type="component" value="Unassembled WGS sequence"/>
</dbReference>
<name>A0AAI9SU65_9ASCO</name>
<evidence type="ECO:0000313" key="2">
    <source>
        <dbReference type="EMBL" id="KAI3402883.2"/>
    </source>
</evidence>
<dbReference type="InterPro" id="IPR029033">
    <property type="entry name" value="His_PPase_superfam"/>
</dbReference>
<dbReference type="Pfam" id="PF00300">
    <property type="entry name" value="His_Phos_1"/>
    <property type="match status" value="1"/>
</dbReference>
<evidence type="ECO:0000313" key="3">
    <source>
        <dbReference type="Proteomes" id="UP001202479"/>
    </source>
</evidence>
<keyword evidence="3" id="KW-1185">Reference proteome</keyword>
<protein>
    <submittedName>
        <fullName evidence="2">Uncharacterized protein</fullName>
    </submittedName>
</protein>
<sequence length="270" mass="32073">MFYTSPYLRTRQTCENIISRIKGIPNVDFNVREEPRMREQDFGNFQQSAQEMEKIWEERADYGHFFYRIPHGESAADVYDRVASFNESLYRQFKNDDFPNILVLVSHGIWSRVFLMKWFKWTYEEFETLKNIPHCQFLIMKRNRESLRYELKTKLQTWSVWCVKEGGKKKKNVDDESDGESDDESDAKKGNSQRFILCQLPEDNEVVQMIEAQKPAAESTREKDKKIAEMYRNIHSSEAKRLYENQLVTTLKMGNQSENNSSIESLNEPR</sequence>
<feature type="region of interest" description="Disordered" evidence="1">
    <location>
        <begin position="169"/>
        <end position="190"/>
    </location>
</feature>
<reference evidence="2" key="1">
    <citation type="journal article" date="2022" name="DNA Res.">
        <title>Genome analysis of five recently described species of the CUG-Ser clade uncovers Candida theae as a new hybrid lineage with pathogenic potential in the Candida parapsilosis species complex.</title>
        <authorList>
            <person name="Mixao V."/>
            <person name="Del Olmo V."/>
            <person name="Hegedusova E."/>
            <person name="Saus E."/>
            <person name="Pryszcz L."/>
            <person name="Cillingova A."/>
            <person name="Nosek J."/>
            <person name="Gabaldon T."/>
        </authorList>
    </citation>
    <scope>NUCLEOTIDE SEQUENCE</scope>
    <source>
        <strain evidence="2">CBS 10844</strain>
    </source>
</reference>
<dbReference type="AlphaFoldDB" id="A0AAI9SU65"/>
<gene>
    <name evidence="2" type="ORF">KGF56_004344</name>
</gene>
<evidence type="ECO:0000256" key="1">
    <source>
        <dbReference type="SAM" id="MobiDB-lite"/>
    </source>
</evidence>
<dbReference type="SUPFAM" id="SSF53254">
    <property type="entry name" value="Phosphoglycerate mutase-like"/>
    <property type="match status" value="1"/>
</dbReference>
<proteinExistence type="predicted"/>
<feature type="compositionally biased region" description="Acidic residues" evidence="1">
    <location>
        <begin position="175"/>
        <end position="185"/>
    </location>
</feature>
<dbReference type="EMBL" id="JAHUZD010000140">
    <property type="protein sequence ID" value="KAI3402883.2"/>
    <property type="molecule type" value="Genomic_DNA"/>
</dbReference>
<organism evidence="2 3">
    <name type="scientific">Candida oxycetoniae</name>
    <dbReference type="NCBI Taxonomy" id="497107"/>
    <lineage>
        <taxon>Eukaryota</taxon>
        <taxon>Fungi</taxon>
        <taxon>Dikarya</taxon>
        <taxon>Ascomycota</taxon>
        <taxon>Saccharomycotina</taxon>
        <taxon>Pichiomycetes</taxon>
        <taxon>Debaryomycetaceae</taxon>
        <taxon>Candida/Lodderomyces clade</taxon>
        <taxon>Candida</taxon>
    </lineage>
</organism>
<dbReference type="InterPro" id="IPR013078">
    <property type="entry name" value="His_Pase_superF_clade-1"/>
</dbReference>
<dbReference type="Gene3D" id="3.40.50.1240">
    <property type="entry name" value="Phosphoglycerate mutase-like"/>
    <property type="match status" value="1"/>
</dbReference>
<accession>A0AAI9SU65</accession>
<dbReference type="InterPro" id="IPR052765">
    <property type="entry name" value="PGM-Related"/>
</dbReference>
<comment type="caution">
    <text evidence="2">The sequence shown here is derived from an EMBL/GenBank/DDBJ whole genome shotgun (WGS) entry which is preliminary data.</text>
</comment>
<dbReference type="CDD" id="cd07067">
    <property type="entry name" value="HP_PGM_like"/>
    <property type="match status" value="1"/>
</dbReference>
<dbReference type="GeneID" id="73381959"/>
<dbReference type="PANTHER" id="PTHR46192">
    <property type="entry name" value="BROAD-RANGE ACID PHOSPHATASE DET1"/>
    <property type="match status" value="1"/>
</dbReference>